<dbReference type="Proteomes" id="UP000824120">
    <property type="component" value="Chromosome 7"/>
</dbReference>
<evidence type="ECO:0000313" key="1">
    <source>
        <dbReference type="EMBL" id="KAG5596899.1"/>
    </source>
</evidence>
<gene>
    <name evidence="1" type="ORF">H5410_038131</name>
</gene>
<organism evidence="1 2">
    <name type="scientific">Solanum commersonii</name>
    <name type="common">Commerson's wild potato</name>
    <name type="synonym">Commerson's nightshade</name>
    <dbReference type="NCBI Taxonomy" id="4109"/>
    <lineage>
        <taxon>Eukaryota</taxon>
        <taxon>Viridiplantae</taxon>
        <taxon>Streptophyta</taxon>
        <taxon>Embryophyta</taxon>
        <taxon>Tracheophyta</taxon>
        <taxon>Spermatophyta</taxon>
        <taxon>Magnoliopsida</taxon>
        <taxon>eudicotyledons</taxon>
        <taxon>Gunneridae</taxon>
        <taxon>Pentapetalae</taxon>
        <taxon>asterids</taxon>
        <taxon>lamiids</taxon>
        <taxon>Solanales</taxon>
        <taxon>Solanaceae</taxon>
        <taxon>Solanoideae</taxon>
        <taxon>Solaneae</taxon>
        <taxon>Solanum</taxon>
    </lineage>
</organism>
<accession>A0A9J5Y856</accession>
<name>A0A9J5Y856_SOLCO</name>
<proteinExistence type="predicted"/>
<keyword evidence="2" id="KW-1185">Reference proteome</keyword>
<comment type="caution">
    <text evidence="1">The sequence shown here is derived from an EMBL/GenBank/DDBJ whole genome shotgun (WGS) entry which is preliminary data.</text>
</comment>
<protein>
    <submittedName>
        <fullName evidence="1">Uncharacterized protein</fullName>
    </submittedName>
</protein>
<dbReference type="EMBL" id="JACXVP010000007">
    <property type="protein sequence ID" value="KAG5596899.1"/>
    <property type="molecule type" value="Genomic_DNA"/>
</dbReference>
<reference evidence="1 2" key="1">
    <citation type="submission" date="2020-09" db="EMBL/GenBank/DDBJ databases">
        <title>De no assembly of potato wild relative species, Solanum commersonii.</title>
        <authorList>
            <person name="Cho K."/>
        </authorList>
    </citation>
    <scope>NUCLEOTIDE SEQUENCE [LARGE SCALE GENOMIC DNA]</scope>
    <source>
        <strain evidence="1">LZ3.2</strain>
        <tissue evidence="1">Leaf</tissue>
    </source>
</reference>
<dbReference type="AlphaFoldDB" id="A0A9J5Y856"/>
<evidence type="ECO:0000313" key="2">
    <source>
        <dbReference type="Proteomes" id="UP000824120"/>
    </source>
</evidence>
<sequence>MRPKSPSTSGRKNGYSIDAIVVIARSTTTIHRVKSQPLTDWHIAFLRTSLLYKRLIFRLIDIGKDCTSMR</sequence>